<feature type="compositionally biased region" description="Polar residues" evidence="1">
    <location>
        <begin position="15"/>
        <end position="27"/>
    </location>
</feature>
<reference evidence="3" key="1">
    <citation type="submission" date="2017-03" db="EMBL/GenBank/DDBJ databases">
        <title>Genomes of endolithic fungi from Antarctica.</title>
        <authorList>
            <person name="Coleine C."/>
            <person name="Masonjones S."/>
            <person name="Stajich J.E."/>
        </authorList>
    </citation>
    <scope>NUCLEOTIDE SEQUENCE [LARGE SCALE GENOMIC DNA]</scope>
    <source>
        <strain evidence="3">CCFEE 5527</strain>
    </source>
</reference>
<feature type="compositionally biased region" description="Basic and acidic residues" evidence="1">
    <location>
        <begin position="107"/>
        <end position="117"/>
    </location>
</feature>
<evidence type="ECO:0000313" key="2">
    <source>
        <dbReference type="EMBL" id="OQO13705.1"/>
    </source>
</evidence>
<evidence type="ECO:0000256" key="1">
    <source>
        <dbReference type="SAM" id="MobiDB-lite"/>
    </source>
</evidence>
<evidence type="ECO:0000313" key="3">
    <source>
        <dbReference type="Proteomes" id="UP000192596"/>
    </source>
</evidence>
<feature type="compositionally biased region" description="Basic and acidic residues" evidence="1">
    <location>
        <begin position="89"/>
        <end position="100"/>
    </location>
</feature>
<dbReference type="AlphaFoldDB" id="A0A1V8TQV0"/>
<dbReference type="Proteomes" id="UP000192596">
    <property type="component" value="Unassembled WGS sequence"/>
</dbReference>
<feature type="region of interest" description="Disordered" evidence="1">
    <location>
        <begin position="1"/>
        <end position="37"/>
    </location>
</feature>
<dbReference type="EMBL" id="NAJO01000003">
    <property type="protein sequence ID" value="OQO13705.1"/>
    <property type="molecule type" value="Genomic_DNA"/>
</dbReference>
<sequence>MTDPKPQSPKEDSPKLQSSSWSRNKPSLANAFTPRPDYMLSRQEREAERIEWRRIWGVNQYFEAATHAAGLGIGQFAEHLRPPEQPGETGEKGNPAEEKTLGQSKGKVNEKGRRSSE</sequence>
<keyword evidence="3" id="KW-1185">Reference proteome</keyword>
<proteinExistence type="predicted"/>
<protein>
    <submittedName>
        <fullName evidence="2">Uncharacterized protein</fullName>
    </submittedName>
</protein>
<accession>A0A1V8TQV0</accession>
<gene>
    <name evidence="2" type="ORF">B0A48_01934</name>
</gene>
<comment type="caution">
    <text evidence="2">The sequence shown here is derived from an EMBL/GenBank/DDBJ whole genome shotgun (WGS) entry which is preliminary data.</text>
</comment>
<name>A0A1V8TQV0_9PEZI</name>
<feature type="region of interest" description="Disordered" evidence="1">
    <location>
        <begin position="73"/>
        <end position="117"/>
    </location>
</feature>
<organism evidence="2 3">
    <name type="scientific">Cryoendolithus antarcticus</name>
    <dbReference type="NCBI Taxonomy" id="1507870"/>
    <lineage>
        <taxon>Eukaryota</taxon>
        <taxon>Fungi</taxon>
        <taxon>Dikarya</taxon>
        <taxon>Ascomycota</taxon>
        <taxon>Pezizomycotina</taxon>
        <taxon>Dothideomycetes</taxon>
        <taxon>Dothideomycetidae</taxon>
        <taxon>Cladosporiales</taxon>
        <taxon>Cladosporiaceae</taxon>
        <taxon>Cryoendolithus</taxon>
    </lineage>
</organism>
<dbReference type="InParanoid" id="A0A1V8TQV0"/>